<proteinExistence type="predicted"/>
<protein>
    <submittedName>
        <fullName evidence="2">DNA-directed RNA polymerase subunit A</fullName>
    </submittedName>
</protein>
<keyword evidence="2" id="KW-0240">DNA-directed RNA polymerase</keyword>
<feature type="compositionally biased region" description="Acidic residues" evidence="1">
    <location>
        <begin position="81"/>
        <end position="96"/>
    </location>
</feature>
<accession>A0A0A9X7K4</accession>
<reference evidence="2" key="2">
    <citation type="submission" date="2014-07" db="EMBL/GenBank/DDBJ databases">
        <authorList>
            <person name="Hull J."/>
        </authorList>
    </citation>
    <scope>NUCLEOTIDE SEQUENCE</scope>
</reference>
<feature type="region of interest" description="Disordered" evidence="1">
    <location>
        <begin position="79"/>
        <end position="146"/>
    </location>
</feature>
<dbReference type="GO" id="GO:0000428">
    <property type="term" value="C:DNA-directed RNA polymerase complex"/>
    <property type="evidence" value="ECO:0007669"/>
    <property type="project" value="UniProtKB-KW"/>
</dbReference>
<sequence length="163" mass="18408">MYDPRAPISPETAPPHPPHNTYSYHASNICNCNRLQPSTSSSAAPSQERRIFTEQDIRNLLNDLESDVESDEDLFLHENLETGESDEDDSCEDEIPIIDLTPQRNETEERGLTSIFEEELAEHHSTPQTDQEGTATPDEEEAEIPSIGRYLVVISVPFCTNFF</sequence>
<feature type="region of interest" description="Disordered" evidence="1">
    <location>
        <begin position="1"/>
        <end position="25"/>
    </location>
</feature>
<keyword evidence="2" id="KW-0804">Transcription</keyword>
<dbReference type="AlphaFoldDB" id="A0A0A9X7K4"/>
<name>A0A0A9X7K4_LYGHE</name>
<evidence type="ECO:0000313" key="2">
    <source>
        <dbReference type="EMBL" id="JAG16697.1"/>
    </source>
</evidence>
<evidence type="ECO:0000256" key="1">
    <source>
        <dbReference type="SAM" id="MobiDB-lite"/>
    </source>
</evidence>
<organism evidence="2">
    <name type="scientific">Lygus hesperus</name>
    <name type="common">Western plant bug</name>
    <dbReference type="NCBI Taxonomy" id="30085"/>
    <lineage>
        <taxon>Eukaryota</taxon>
        <taxon>Metazoa</taxon>
        <taxon>Ecdysozoa</taxon>
        <taxon>Arthropoda</taxon>
        <taxon>Hexapoda</taxon>
        <taxon>Insecta</taxon>
        <taxon>Pterygota</taxon>
        <taxon>Neoptera</taxon>
        <taxon>Paraneoptera</taxon>
        <taxon>Hemiptera</taxon>
        <taxon>Heteroptera</taxon>
        <taxon>Panheteroptera</taxon>
        <taxon>Cimicomorpha</taxon>
        <taxon>Miridae</taxon>
        <taxon>Mirini</taxon>
        <taxon>Lygus</taxon>
    </lineage>
</organism>
<reference evidence="2" key="1">
    <citation type="journal article" date="2014" name="PLoS ONE">
        <title>Transcriptome-Based Identification of ABC Transporters in the Western Tarnished Plant Bug Lygus hesperus.</title>
        <authorList>
            <person name="Hull J.J."/>
            <person name="Chaney K."/>
            <person name="Geib S.M."/>
            <person name="Fabrick J.A."/>
            <person name="Brent C.S."/>
            <person name="Walsh D."/>
            <person name="Lavine L.C."/>
        </authorList>
    </citation>
    <scope>NUCLEOTIDE SEQUENCE</scope>
</reference>
<dbReference type="EMBL" id="GBHO01026907">
    <property type="protein sequence ID" value="JAG16697.1"/>
    <property type="molecule type" value="Transcribed_RNA"/>
</dbReference>
<gene>
    <name evidence="2" type="primary">rpoA1</name>
    <name evidence="2" type="ORF">CM83_102757</name>
</gene>